<accession>A0A226CX66</accession>
<evidence type="ECO:0000313" key="9">
    <source>
        <dbReference type="Proteomes" id="UP000198287"/>
    </source>
</evidence>
<evidence type="ECO:0000256" key="1">
    <source>
        <dbReference type="ARBA" id="ARBA00004370"/>
    </source>
</evidence>
<dbReference type="Pfam" id="PF01679">
    <property type="entry name" value="Pmp3"/>
    <property type="match status" value="1"/>
</dbReference>
<comment type="subcellular location">
    <subcellularLocation>
        <location evidence="1">Membrane</location>
    </subcellularLocation>
</comment>
<keyword evidence="9" id="KW-1185">Reference proteome</keyword>
<feature type="region of interest" description="Disordered" evidence="6">
    <location>
        <begin position="102"/>
        <end position="124"/>
    </location>
</feature>
<keyword evidence="4 7" id="KW-1133">Transmembrane helix</keyword>
<gene>
    <name evidence="8" type="ORF">Fcan01_27619</name>
</gene>
<feature type="transmembrane region" description="Helical" evidence="7">
    <location>
        <begin position="44"/>
        <end position="64"/>
    </location>
</feature>
<keyword evidence="3 7" id="KW-0812">Transmembrane</keyword>
<dbReference type="EMBL" id="LNIX01000055">
    <property type="protein sequence ID" value="OXA37569.1"/>
    <property type="molecule type" value="Genomic_DNA"/>
</dbReference>
<dbReference type="GO" id="GO:0016020">
    <property type="term" value="C:membrane"/>
    <property type="evidence" value="ECO:0007669"/>
    <property type="project" value="UniProtKB-SubCell"/>
</dbReference>
<feature type="region of interest" description="Disordered" evidence="6">
    <location>
        <begin position="148"/>
        <end position="168"/>
    </location>
</feature>
<dbReference type="InterPro" id="IPR000612">
    <property type="entry name" value="PMP3"/>
</dbReference>
<comment type="caution">
    <text evidence="8">The sequence shown here is derived from an EMBL/GenBank/DDBJ whole genome shotgun (WGS) entry which is preliminary data.</text>
</comment>
<keyword evidence="5 7" id="KW-0472">Membrane</keyword>
<evidence type="ECO:0000256" key="6">
    <source>
        <dbReference type="SAM" id="MobiDB-lite"/>
    </source>
</evidence>
<comment type="similarity">
    <text evidence="2">Belongs to the UPF0057 (PMP3) family.</text>
</comment>
<name>A0A226CX66_FOLCA</name>
<feature type="transmembrane region" description="Helical" evidence="7">
    <location>
        <begin position="71"/>
        <end position="90"/>
    </location>
</feature>
<evidence type="ECO:0000256" key="4">
    <source>
        <dbReference type="ARBA" id="ARBA00022989"/>
    </source>
</evidence>
<organism evidence="8 9">
    <name type="scientific">Folsomia candida</name>
    <name type="common">Springtail</name>
    <dbReference type="NCBI Taxonomy" id="158441"/>
    <lineage>
        <taxon>Eukaryota</taxon>
        <taxon>Metazoa</taxon>
        <taxon>Ecdysozoa</taxon>
        <taxon>Arthropoda</taxon>
        <taxon>Hexapoda</taxon>
        <taxon>Collembola</taxon>
        <taxon>Entomobryomorpha</taxon>
        <taxon>Isotomoidea</taxon>
        <taxon>Isotomidae</taxon>
        <taxon>Proisotominae</taxon>
        <taxon>Folsomia</taxon>
    </lineage>
</organism>
<evidence type="ECO:0000256" key="7">
    <source>
        <dbReference type="SAM" id="Phobius"/>
    </source>
</evidence>
<evidence type="ECO:0000256" key="3">
    <source>
        <dbReference type="ARBA" id="ARBA00022692"/>
    </source>
</evidence>
<evidence type="ECO:0000256" key="5">
    <source>
        <dbReference type="ARBA" id="ARBA00023136"/>
    </source>
</evidence>
<evidence type="ECO:0000313" key="8">
    <source>
        <dbReference type="EMBL" id="OXA37569.1"/>
    </source>
</evidence>
<proteinExistence type="inferred from homology"/>
<dbReference type="Proteomes" id="UP000198287">
    <property type="component" value="Unassembled WGS sequence"/>
</dbReference>
<protein>
    <submittedName>
        <fullName evidence="8">Plasma membrane proteolipid 3</fullName>
    </submittedName>
</protein>
<reference evidence="8 9" key="1">
    <citation type="submission" date="2015-12" db="EMBL/GenBank/DDBJ databases">
        <title>The genome of Folsomia candida.</title>
        <authorList>
            <person name="Faddeeva A."/>
            <person name="Derks M.F."/>
            <person name="Anvar Y."/>
            <person name="Smit S."/>
            <person name="Van Straalen N."/>
            <person name="Roelofs D."/>
        </authorList>
    </citation>
    <scope>NUCLEOTIDE SEQUENCE [LARGE SCALE GENOMIC DNA]</scope>
    <source>
        <strain evidence="8 9">VU population</strain>
        <tissue evidence="8">Whole body</tissue>
    </source>
</reference>
<dbReference type="AlphaFoldDB" id="A0A226CX66"/>
<evidence type="ECO:0000256" key="2">
    <source>
        <dbReference type="ARBA" id="ARBA00009530"/>
    </source>
</evidence>
<sequence>MPKVIEDQPVALNIANPEETEITSELRNEQSPKLIRGKISPYDLGVWLLIAIIFCPPLAVLYVTRSCTDTVFTLGATLLGWWPGMCVAYYKIVDVSENNQEGNEQMDSHWLSGKSERKRSKNEKNFAHLDKKNCHKEMSSRGISATKMSPEVNQGDKGKPFISNRNQGLGPKWARDHSAWTINDRKHILRTDEIKVKFFGAH</sequence>